<feature type="transmembrane region" description="Helical" evidence="1">
    <location>
        <begin position="15"/>
        <end position="34"/>
    </location>
</feature>
<dbReference type="Proteomes" id="UP000694892">
    <property type="component" value="Chromosome 6L"/>
</dbReference>
<keyword evidence="1" id="KW-0812">Transmembrane</keyword>
<organism evidence="2 3">
    <name type="scientific">Xenopus laevis</name>
    <name type="common">African clawed frog</name>
    <dbReference type="NCBI Taxonomy" id="8355"/>
    <lineage>
        <taxon>Eukaryota</taxon>
        <taxon>Metazoa</taxon>
        <taxon>Chordata</taxon>
        <taxon>Craniata</taxon>
        <taxon>Vertebrata</taxon>
        <taxon>Euteleostomi</taxon>
        <taxon>Amphibia</taxon>
        <taxon>Batrachia</taxon>
        <taxon>Anura</taxon>
        <taxon>Pipoidea</taxon>
        <taxon>Pipidae</taxon>
        <taxon>Xenopodinae</taxon>
        <taxon>Xenopus</taxon>
        <taxon>Xenopus</taxon>
    </lineage>
</organism>
<gene>
    <name evidence="2" type="ORF">XELAEV_18030575mg</name>
</gene>
<name>A0A974CMJ0_XENLA</name>
<accession>A0A974CMJ0</accession>
<dbReference type="AlphaFoldDB" id="A0A974CMJ0"/>
<reference evidence="3" key="1">
    <citation type="journal article" date="2016" name="Nature">
        <title>Genome evolution in the allotetraploid frog Xenopus laevis.</title>
        <authorList>
            <person name="Session A.M."/>
            <person name="Uno Y."/>
            <person name="Kwon T."/>
            <person name="Chapman J.A."/>
            <person name="Toyoda A."/>
            <person name="Takahashi S."/>
            <person name="Fukui A."/>
            <person name="Hikosaka A."/>
            <person name="Suzuki A."/>
            <person name="Kondo M."/>
            <person name="van Heeringen S.J."/>
            <person name="Quigley I."/>
            <person name="Heinz S."/>
            <person name="Ogino H."/>
            <person name="Ochi H."/>
            <person name="Hellsten U."/>
            <person name="Lyons J.B."/>
            <person name="Simakov O."/>
            <person name="Putnam N."/>
            <person name="Stites J."/>
            <person name="Kuroki Y."/>
            <person name="Tanaka T."/>
            <person name="Michiue T."/>
            <person name="Watanabe M."/>
            <person name="Bogdanovic O."/>
            <person name="Lister R."/>
            <person name="Georgiou G."/>
            <person name="Paranjpe S.S."/>
            <person name="van Kruijsbergen I."/>
            <person name="Shu S."/>
            <person name="Carlson J."/>
            <person name="Kinoshita T."/>
            <person name="Ohta Y."/>
            <person name="Mawaribuchi S."/>
            <person name="Jenkins J."/>
            <person name="Grimwood J."/>
            <person name="Schmutz J."/>
            <person name="Mitros T."/>
            <person name="Mozaffari S.V."/>
            <person name="Suzuki Y."/>
            <person name="Haramoto Y."/>
            <person name="Yamamoto T.S."/>
            <person name="Takagi C."/>
            <person name="Heald R."/>
            <person name="Miller K."/>
            <person name="Haudenschild C."/>
            <person name="Kitzman J."/>
            <person name="Nakayama T."/>
            <person name="Izutsu Y."/>
            <person name="Robert J."/>
            <person name="Fortriede J."/>
            <person name="Burns K."/>
            <person name="Lotay V."/>
            <person name="Karimi K."/>
            <person name="Yasuoka Y."/>
            <person name="Dichmann D.S."/>
            <person name="Flajnik M.F."/>
            <person name="Houston D.W."/>
            <person name="Shendure J."/>
            <person name="DuPasquier L."/>
            <person name="Vize P.D."/>
            <person name="Zorn A.M."/>
            <person name="Ito M."/>
            <person name="Marcotte E.M."/>
            <person name="Wallingford J.B."/>
            <person name="Ito Y."/>
            <person name="Asashima M."/>
            <person name="Ueno N."/>
            <person name="Matsuda Y."/>
            <person name="Veenstra G.J."/>
            <person name="Fujiyama A."/>
            <person name="Harland R.M."/>
            <person name="Taira M."/>
            <person name="Rokhsar D.S."/>
        </authorList>
    </citation>
    <scope>NUCLEOTIDE SEQUENCE [LARGE SCALE GENOMIC DNA]</scope>
    <source>
        <strain evidence="3">J</strain>
    </source>
</reference>
<dbReference type="EMBL" id="CM004476">
    <property type="protein sequence ID" value="OCT75396.1"/>
    <property type="molecule type" value="Genomic_DNA"/>
</dbReference>
<keyword evidence="1" id="KW-0472">Membrane</keyword>
<sequence>MEELFCAQMELTDHLLWPGPSVVTHSVFTTHFIICLGKVHLWFLILYVPSTVPSVWPGFICYSLFCMCHSSSPLSGQGPSVVPHSVCTS</sequence>
<evidence type="ECO:0000256" key="1">
    <source>
        <dbReference type="SAM" id="Phobius"/>
    </source>
</evidence>
<feature type="transmembrane region" description="Helical" evidence="1">
    <location>
        <begin position="41"/>
        <end position="65"/>
    </location>
</feature>
<protein>
    <submittedName>
        <fullName evidence="2">Uncharacterized protein</fullName>
    </submittedName>
</protein>
<evidence type="ECO:0000313" key="3">
    <source>
        <dbReference type="Proteomes" id="UP000694892"/>
    </source>
</evidence>
<evidence type="ECO:0000313" key="2">
    <source>
        <dbReference type="EMBL" id="OCT75396.1"/>
    </source>
</evidence>
<proteinExistence type="predicted"/>
<keyword evidence="1" id="KW-1133">Transmembrane helix</keyword>